<gene>
    <name evidence="6" type="ORF">ISU07_14790</name>
</gene>
<dbReference type="EMBL" id="JADKPN010000009">
    <property type="protein sequence ID" value="MBF4764398.1"/>
    <property type="molecule type" value="Genomic_DNA"/>
</dbReference>
<evidence type="ECO:0000313" key="7">
    <source>
        <dbReference type="Proteomes" id="UP000640489"/>
    </source>
</evidence>
<feature type="region of interest" description="Disordered" evidence="4">
    <location>
        <begin position="3041"/>
        <end position="3143"/>
    </location>
</feature>
<dbReference type="GO" id="GO:0005737">
    <property type="term" value="C:cytoplasm"/>
    <property type="evidence" value="ECO:0007669"/>
    <property type="project" value="InterPro"/>
</dbReference>
<feature type="compositionally biased region" description="Polar residues" evidence="4">
    <location>
        <begin position="1318"/>
        <end position="1335"/>
    </location>
</feature>
<dbReference type="InterPro" id="IPR031325">
    <property type="entry name" value="RHS_repeat"/>
</dbReference>
<dbReference type="Gene3D" id="2.180.10.10">
    <property type="entry name" value="RHS repeat-associated core"/>
    <property type="match status" value="3"/>
</dbReference>
<dbReference type="InterPro" id="IPR006530">
    <property type="entry name" value="YD"/>
</dbReference>
<sequence>MALAVMFLRPVGFAGQATGSPADGYLDDVPDTTPSSLGDIDLTSLQYADPTEGVDVVQPPVAGPDGSASAALPLSVPAGRGGVQPDLALTYNSGGGNGWVGVGWDVSAGAITLDTEFGAPRYLTDQESETYELDGDRLYPNAIRTDLAPRVGDVKADFVRTVDDERELIARYGSSPGEYCWKVSDKDGNTRYYGGTPNDAGTCDRDASAIVATVGDPGVDGGGNGEFFWGLTWVEDISGNVTRYYYDKQTGVSFGEKSESGGDPTGVSMYLRSIEYTGFHFVDADNPDEPAYRVTFLRDGDVSGTTRRKDFGVDASGGRPLVVKDLLRRIKVEYLSPEHYDSGAAPRLVKGWNLTYNQSGPYDKSLLTKVTEFGSDGADGPSHVFQWYDDVHDANGAYQGFGPTEQWGRSSTASANSHVNIDARSALGSSYRGGADGGAYIGFNPVIPSKIGSFGGSFNIAGGQSVTDSTLVDLNGDGLPDRVWAENGSIKYRPNLHRPGGSPNASDGSWFGETKSITGIDSLGRSSDLRIDLHFEAYPVVAIHVGGGFGFSFGQEYFTDVNGDGRVDFIKGDRSVWYNVLDSSGTPKFVNSEAIDPIAARLEVPLDDFVSSLADDMPADLTQLLEDSSPRIDTVRRWVAPFTGTIHIIGPVALVDPAHYNGDGAQVSIEHDETKMWSTVLDAGAASANPNTSFHVDAGDQVWFRVHVITTAVGDHVTWDPTVTYSDAGTSSWSTDAQGRSQSVYRASTDFTTFGRTGARTSLTDPGQTKVTVTLTPGAALSDDVQVLLVKGRGRGAGTTATLTTLPQHTTTAVTGSTTLTVTAPSTNPGDKPNDTSDDFEESDWIEVHVISDSPIDPTFLGVEIALQDLDPTAPELQLNSTDQSTVDDLGVPLDIPVVPDVRVFGRSTLTSAYVPWTAPKTGKAKLHVVLNGAGLTPSFSTRDGEEARSSDMAITVKSPTLGLVAKKTFVATEKDTTPLSKRQFDEDQTLTFDVTEGTTYWLDVSAADPSVGARLASQNALSSTIHVTYRTQDDDGNDVDADTADVASGAPLNWPDIDGVFPSANRGWGYAGYNADGDGAKGGDPLVESQFDVKQDFASYDEDTEIPDSPTPGEARGDHLSAGDFDEVFPFVPWVSSGSDVADRWRSGPKDTIFGEAGDMQADRLGEDITVPKAASASQGRRAPLMTSIDGDFNIMVGLVANFTAAAGGGREITEFEDYNGDGLPDIRSGTKIDVTGPRGALAGRVDIGEDSFDTSLALGGGLSGSAIAISPKSKSGPSKGGGKAAPTSKKTSRGMNVGLGFDLAAEWTNPIADGEAQSSTSGHGDKNTVTSDLTDSREGLTPVAGASGTIFERALEDMNGDGLPDRVDTYTSGEIWVSLNLGYRFANKAVQWSTGRLSYEKSVTGNLSAGFQFDAYEFAGGIAYSESAGYGLFGWEDIDGDGVPDRTNKVRGGAEGDPRTVFGSADGMGRTEVDYGNYFHGDVRVDANKEDTTLADDNGNMNGVSLPGGQTSVSRSTALTGGVDFSIYIGPICLVACYIVINPGVHGGYTRSTDQVQLTDVNGDGYPDSVRSTSDNDLQVRLNQHGRTNLLKSVTNPLGGQFRLDYERTGNTTTNPESMWVMKSVEMEDGRSGDGVDVQKSMFDYSGAVFDPALREELGFSTVTEEQLGADGSTLRSFERTYRNANPFDEGLLVRETTKDAAGTLVQDRRYTYVLLDADPRSSEFGSVVDPTSLPAVRDSNRFDLLDRAMDPVLTRDDLRGRDANGNEQQQLTDYTYDNFGNVTGVHDGNESETTGDDTFTTLTYPSCAPRKGDRVLGGDESWVSVPQTVTVFGNDQPSGEVMQRRDGGPDLCVNAAPVRLAELVSPASQNDCHEDLYAITEMTFDAHGNVNSVLSPDSERPACNDFPASHVESNDLTFDGCTSLDPDADARHYCVDYVFDAHRFTDIGQVTDNHGVESRATYDPLTGRLATRTDENGQVTSYTYDALGRTKSVAAPREHAAGRATITFDHGPFDATLNPSGPHVWAAAHQYDKFHPANTIDTVTFVDGMGRVVQHKRDAEVAGIAGEARIVEGAVEYDALGHAVKEWYPTVETVAGHALSTYNTNTSESGLAQAGVPITAPFVRSFDALDRPTRQVLPDGSQETQSYDYAVIPDPTHVYSTDPLRLLHRTSTDPLGKKTEEWSDVGGAVYLRKETPVAPNNPDGTAGPLATLPSASTVIAPPRIKASTGTPGPISTNYEYDRLGRLTAVVDSAGARTTHTYDPIDNDIAVDTPDGGLVGRIFAPAGNLLTEKRARGTTATYLWDRDRMLGTTYSDTTPSVSYEYGDAGATENGVGRVTEVSDGSMTRTYGYDVDGNVERETATQNADPFGKGTVDTPATWTTRWSYDSLTRLDTLTYPNGEVLQHGYDLGGRPTSLVSHTPQTDLYDQYGNVVHRPDLVLHYVDAVGYDQFGTAVEMMDGNGVRTKYRYEPTRRFLAGIQTDSTVKQQYDGTTSTARPLQRLQYTYDKAGNVRDAVNRLYDNGSATKVTSLGPVPENGVPGPSQQDYTYDGFYRLTGGQGTYVDRQQNRDFSLVTDYAPNGNLLGKTQSTTTTGTTGKGGKTSTAAGTLAPSGLVLAAATTTGKGGGGTGGGTALLTCDAASGSGGGADNQDLHNTYSQSAADVQYAKDENGKTIHQLAKRGARTYTYDLTGNLTGWREPCSGGSGEVSRNLTWDAENRVTRIQEGTNNDTEYRYNAEGDRTLEWGAGGHLWFVNDHWNTANDGHRYANVYLGERMVAIHRTDPDKVQPPTPTCADTTTTLCTCPSDGACVVATPAACPTSKLYDPSTRTCQPRPAVTIKYLHQDLQGSLRVATDEVGKVFQYVDYLPTGQPWVLGQSSTKDTPYLFAGGWTDKSYELVNFGQRWFSPREQQFYSPEPLLTEDPMAAVDDPSLLSAYTYAAANPLRYVDPTGGAPRAAFDFGDDFSKHQRGTFTISEESRAARVAPAITFGGRNDGTTQKRIEGWDDANSKVSDFTTALKIEQSDDGSWKVKFFGLGKKDAKSPAPDPKAGSSGDDDATTAPQAPDVQGAQPPQAAPVTAAQPAVSSSSQPGSADGQAAVPAPQASGGGGAGADDNPAPPPQAPPKPLAAAPSAAGPDKE</sequence>
<dbReference type="InterPro" id="IPR050708">
    <property type="entry name" value="T6SS_VgrG/RHS"/>
</dbReference>
<dbReference type="PANTHER" id="PTHR32305:SF15">
    <property type="entry name" value="PROTEIN RHSA-RELATED"/>
    <property type="match status" value="1"/>
</dbReference>
<dbReference type="SUPFAM" id="SSF69318">
    <property type="entry name" value="Integrin alpha N-terminal domain"/>
    <property type="match status" value="1"/>
</dbReference>
<dbReference type="InterPro" id="IPR022045">
    <property type="entry name" value="TcdB_toxin_mid/N"/>
</dbReference>
<accession>A0A930YF34</accession>
<organism evidence="6 7">
    <name type="scientific">Nocardioides islandensis</name>
    <dbReference type="NCBI Taxonomy" id="433663"/>
    <lineage>
        <taxon>Bacteria</taxon>
        <taxon>Bacillati</taxon>
        <taxon>Actinomycetota</taxon>
        <taxon>Actinomycetes</taxon>
        <taxon>Propionibacteriales</taxon>
        <taxon>Nocardioidaceae</taxon>
        <taxon>Nocardioides</taxon>
    </lineage>
</organism>
<evidence type="ECO:0000313" key="6">
    <source>
        <dbReference type="EMBL" id="MBF4764398.1"/>
    </source>
</evidence>
<dbReference type="NCBIfam" id="TIGR01643">
    <property type="entry name" value="YD_repeat_2x"/>
    <property type="match status" value="2"/>
</dbReference>
<dbReference type="Pfam" id="PF03534">
    <property type="entry name" value="SpvB"/>
    <property type="match status" value="1"/>
</dbReference>
<keyword evidence="2" id="KW-0964">Secreted</keyword>
<name>A0A930YF34_9ACTN</name>
<comment type="caution">
    <text evidence="6">The sequence shown here is derived from an EMBL/GenBank/DDBJ whole genome shotgun (WGS) entry which is preliminary data.</text>
</comment>
<dbReference type="Pfam" id="PF05593">
    <property type="entry name" value="RHS_repeat"/>
    <property type="match status" value="2"/>
</dbReference>
<feature type="compositionally biased region" description="Low complexity" evidence="4">
    <location>
        <begin position="3051"/>
        <end position="3108"/>
    </location>
</feature>
<feature type="region of interest" description="Disordered" evidence="4">
    <location>
        <begin position="1315"/>
        <end position="1345"/>
    </location>
</feature>
<dbReference type="Proteomes" id="UP000640489">
    <property type="component" value="Unassembled WGS sequence"/>
</dbReference>
<evidence type="ECO:0000259" key="5">
    <source>
        <dbReference type="Pfam" id="PF12256"/>
    </source>
</evidence>
<feature type="region of interest" description="Disordered" evidence="4">
    <location>
        <begin position="1271"/>
        <end position="1297"/>
    </location>
</feature>
<evidence type="ECO:0000256" key="4">
    <source>
        <dbReference type="SAM" id="MobiDB-lite"/>
    </source>
</evidence>
<protein>
    <recommendedName>
        <fullName evidence="5">Insecticide toxin TcdB middle/N-terminal domain-containing protein</fullName>
    </recommendedName>
</protein>
<dbReference type="PANTHER" id="PTHR32305">
    <property type="match status" value="1"/>
</dbReference>
<dbReference type="NCBIfam" id="TIGR03696">
    <property type="entry name" value="Rhs_assc_core"/>
    <property type="match status" value="1"/>
</dbReference>
<proteinExistence type="predicted"/>
<reference evidence="6" key="1">
    <citation type="submission" date="2020-11" db="EMBL/GenBank/DDBJ databases">
        <title>Nocardioides sp. nov., isolated from Soil of Cynanchum wilfordii Hemsley rhizosphere.</title>
        <authorList>
            <person name="Lee J.-S."/>
            <person name="Suh M.K."/>
            <person name="Kim J.-S."/>
        </authorList>
    </citation>
    <scope>NUCLEOTIDE SEQUENCE</scope>
    <source>
        <strain evidence="6">KCTC 19275</strain>
    </source>
</reference>
<evidence type="ECO:0000256" key="2">
    <source>
        <dbReference type="ARBA" id="ARBA00022525"/>
    </source>
</evidence>
<dbReference type="RefSeq" id="WP_194707591.1">
    <property type="nucleotide sequence ID" value="NZ_JADKPN010000009.1"/>
</dbReference>
<evidence type="ECO:0000256" key="1">
    <source>
        <dbReference type="ARBA" id="ARBA00004613"/>
    </source>
</evidence>
<feature type="region of interest" description="Disordered" evidence="4">
    <location>
        <begin position="2585"/>
        <end position="2609"/>
    </location>
</feature>
<feature type="compositionally biased region" description="Low complexity" evidence="4">
    <location>
        <begin position="3131"/>
        <end position="3143"/>
    </location>
</feature>
<comment type="subcellular location">
    <subcellularLocation>
        <location evidence="1">Secreted</location>
    </subcellularLocation>
</comment>
<feature type="compositionally biased region" description="Low complexity" evidence="4">
    <location>
        <begin position="2586"/>
        <end position="2609"/>
    </location>
</feature>
<keyword evidence="3" id="KW-0843">Virulence</keyword>
<dbReference type="InterPro" id="IPR003284">
    <property type="entry name" value="Sal_SpvB"/>
</dbReference>
<dbReference type="InterPro" id="IPR028994">
    <property type="entry name" value="Integrin_alpha_N"/>
</dbReference>
<dbReference type="InterPro" id="IPR022385">
    <property type="entry name" value="Rhs_assc_core"/>
</dbReference>
<evidence type="ECO:0000256" key="3">
    <source>
        <dbReference type="ARBA" id="ARBA00023026"/>
    </source>
</evidence>
<feature type="domain" description="Insecticide toxin TcdB middle/N-terminal" evidence="5">
    <location>
        <begin position="1554"/>
        <end position="1675"/>
    </location>
</feature>
<dbReference type="Pfam" id="PF12256">
    <property type="entry name" value="TcdB_toxin_midN"/>
    <property type="match status" value="1"/>
</dbReference>
<dbReference type="GO" id="GO:0005576">
    <property type="term" value="C:extracellular region"/>
    <property type="evidence" value="ECO:0007669"/>
    <property type="project" value="UniProtKB-SubCell"/>
</dbReference>
<feature type="compositionally biased region" description="Pro residues" evidence="4">
    <location>
        <begin position="3120"/>
        <end position="3130"/>
    </location>
</feature>
<keyword evidence="7" id="KW-1185">Reference proteome</keyword>